<keyword evidence="3" id="KW-1185">Reference proteome</keyword>
<evidence type="ECO:0000313" key="3">
    <source>
        <dbReference type="Proteomes" id="UP000288216"/>
    </source>
</evidence>
<name>A0A401Q5P4_SCYTO</name>
<dbReference type="EMBL" id="BFAA01009815">
    <property type="protein sequence ID" value="GCB80696.1"/>
    <property type="molecule type" value="Genomic_DNA"/>
</dbReference>
<feature type="non-terminal residue" evidence="2">
    <location>
        <position position="1"/>
    </location>
</feature>
<evidence type="ECO:0000313" key="2">
    <source>
        <dbReference type="EMBL" id="GCB80696.1"/>
    </source>
</evidence>
<comment type="caution">
    <text evidence="2">The sequence shown here is derived from an EMBL/GenBank/DDBJ whole genome shotgun (WGS) entry which is preliminary data.</text>
</comment>
<evidence type="ECO:0000256" key="1">
    <source>
        <dbReference type="SAM" id="MobiDB-lite"/>
    </source>
</evidence>
<sequence>KTQDETEKQEKALDSKKGTQPTSEDHIQTIRKLSSGNLSSLNLEESKSEVIPESKERAPTPKLFESKKADSLQIIQE</sequence>
<organism evidence="2 3">
    <name type="scientific">Scyliorhinus torazame</name>
    <name type="common">Cloudy catshark</name>
    <name type="synonym">Catulus torazame</name>
    <dbReference type="NCBI Taxonomy" id="75743"/>
    <lineage>
        <taxon>Eukaryota</taxon>
        <taxon>Metazoa</taxon>
        <taxon>Chordata</taxon>
        <taxon>Craniata</taxon>
        <taxon>Vertebrata</taxon>
        <taxon>Chondrichthyes</taxon>
        <taxon>Elasmobranchii</taxon>
        <taxon>Galeomorphii</taxon>
        <taxon>Galeoidea</taxon>
        <taxon>Carcharhiniformes</taxon>
        <taxon>Scyliorhinidae</taxon>
        <taxon>Scyliorhinus</taxon>
    </lineage>
</organism>
<proteinExistence type="predicted"/>
<gene>
    <name evidence="2" type="ORF">scyTo_0016335</name>
</gene>
<feature type="compositionally biased region" description="Basic and acidic residues" evidence="1">
    <location>
        <begin position="44"/>
        <end position="70"/>
    </location>
</feature>
<feature type="compositionally biased region" description="Low complexity" evidence="1">
    <location>
        <begin position="32"/>
        <end position="43"/>
    </location>
</feature>
<dbReference type="AlphaFoldDB" id="A0A401Q5P4"/>
<reference evidence="2 3" key="1">
    <citation type="journal article" date="2018" name="Nat. Ecol. Evol.">
        <title>Shark genomes provide insights into elasmobranch evolution and the origin of vertebrates.</title>
        <authorList>
            <person name="Hara Y"/>
            <person name="Yamaguchi K"/>
            <person name="Onimaru K"/>
            <person name="Kadota M"/>
            <person name="Koyanagi M"/>
            <person name="Keeley SD"/>
            <person name="Tatsumi K"/>
            <person name="Tanaka K"/>
            <person name="Motone F"/>
            <person name="Kageyama Y"/>
            <person name="Nozu R"/>
            <person name="Adachi N"/>
            <person name="Nishimura O"/>
            <person name="Nakagawa R"/>
            <person name="Tanegashima C"/>
            <person name="Kiyatake I"/>
            <person name="Matsumoto R"/>
            <person name="Murakumo K"/>
            <person name="Nishida K"/>
            <person name="Terakita A"/>
            <person name="Kuratani S"/>
            <person name="Sato K"/>
            <person name="Hyodo S Kuraku.S."/>
        </authorList>
    </citation>
    <scope>NUCLEOTIDE SEQUENCE [LARGE SCALE GENOMIC DNA]</scope>
</reference>
<dbReference type="Proteomes" id="UP000288216">
    <property type="component" value="Unassembled WGS sequence"/>
</dbReference>
<protein>
    <submittedName>
        <fullName evidence="2">Uncharacterized protein</fullName>
    </submittedName>
</protein>
<accession>A0A401Q5P4</accession>
<feature type="region of interest" description="Disordered" evidence="1">
    <location>
        <begin position="1"/>
        <end position="77"/>
    </location>
</feature>
<feature type="compositionally biased region" description="Basic and acidic residues" evidence="1">
    <location>
        <begin position="1"/>
        <end position="28"/>
    </location>
</feature>